<feature type="domain" description="Fluoroacetyl-CoA-specific thioesterase-like" evidence="1">
    <location>
        <begin position="14"/>
        <end position="116"/>
    </location>
</feature>
<dbReference type="AlphaFoldDB" id="A0A429G2J9"/>
<dbReference type="GeneID" id="6093810"/>
<dbReference type="Gene3D" id="3.10.129.10">
    <property type="entry name" value="Hotdog Thioesterase"/>
    <property type="match status" value="1"/>
</dbReference>
<dbReference type="SUPFAM" id="SSF54637">
    <property type="entry name" value="Thioesterase/thiol ester dehydrase-isomerase"/>
    <property type="match status" value="1"/>
</dbReference>
<dbReference type="RefSeq" id="WP_052568075.1">
    <property type="nucleotide sequence ID" value="NZ_RCOR01000037.1"/>
</dbReference>
<dbReference type="PIRSF" id="PIRSF014972">
    <property type="entry name" value="FlK"/>
    <property type="match status" value="1"/>
</dbReference>
<name>A0A429G2J9_9CREN</name>
<accession>A0A429G2J9</accession>
<dbReference type="PANTHER" id="PTHR36934">
    <property type="entry name" value="BLR0278 PROTEIN"/>
    <property type="match status" value="1"/>
</dbReference>
<dbReference type="InterPro" id="IPR029069">
    <property type="entry name" value="HotDog_dom_sf"/>
</dbReference>
<evidence type="ECO:0000313" key="3">
    <source>
        <dbReference type="Proteomes" id="UP000278149"/>
    </source>
</evidence>
<reference evidence="2 3" key="1">
    <citation type="submission" date="2018-10" db="EMBL/GenBank/DDBJ databases">
        <title>Co-occurring genomic capacity for anaerobic methane metabolism and dissimilatory sulfite reduction discovered in the Korarchaeota.</title>
        <authorList>
            <person name="Mckay L.J."/>
            <person name="Dlakic M."/>
            <person name="Fields M.W."/>
            <person name="Delmont T.O."/>
            <person name="Eren A.M."/>
            <person name="Jay Z.J."/>
            <person name="Klingelsmith K.B."/>
            <person name="Rusch D.B."/>
            <person name="Inskeep W.P."/>
        </authorList>
    </citation>
    <scope>NUCLEOTIDE SEQUENCE [LARGE SCALE GENOMIC DNA]</scope>
    <source>
        <strain evidence="2 3">WS</strain>
    </source>
</reference>
<proteinExistence type="predicted"/>
<dbReference type="PANTHER" id="PTHR36934:SF1">
    <property type="entry name" value="THIOESTERASE DOMAIN-CONTAINING PROTEIN"/>
    <property type="match status" value="1"/>
</dbReference>
<evidence type="ECO:0000313" key="2">
    <source>
        <dbReference type="EMBL" id="RSN68052.1"/>
    </source>
</evidence>
<organism evidence="2 3">
    <name type="scientific">Candidatus Korarchaeum cryptofilum</name>
    <dbReference type="NCBI Taxonomy" id="498846"/>
    <lineage>
        <taxon>Archaea</taxon>
        <taxon>Thermoproteota</taxon>
        <taxon>Candidatus Korarchaeia</taxon>
        <taxon>Candidatus Korarchaeales</taxon>
        <taxon>Candidatus Korarchaeaceae</taxon>
        <taxon>Candidatus Korarchaeum</taxon>
    </lineage>
</organism>
<dbReference type="InterPro" id="IPR054485">
    <property type="entry name" value="FlK-like_dom"/>
</dbReference>
<protein>
    <recommendedName>
        <fullName evidence="1">Fluoroacetyl-CoA-specific thioesterase-like domain-containing protein</fullName>
    </recommendedName>
</protein>
<evidence type="ECO:0000259" key="1">
    <source>
        <dbReference type="Pfam" id="PF22636"/>
    </source>
</evidence>
<dbReference type="EMBL" id="RCOR01000037">
    <property type="protein sequence ID" value="RSN68052.1"/>
    <property type="molecule type" value="Genomic_DNA"/>
</dbReference>
<dbReference type="Proteomes" id="UP000278149">
    <property type="component" value="Unassembled WGS sequence"/>
</dbReference>
<dbReference type="InterPro" id="IPR025540">
    <property type="entry name" value="FlK"/>
</dbReference>
<dbReference type="Pfam" id="PF22636">
    <property type="entry name" value="FlK"/>
    <property type="match status" value="1"/>
</dbReference>
<sequence>MIEAGLEAERKFRVTEEMLASIVGSGRVDVLSTPSMIALMESVSESIVADKLPDGMISVGTMVCVRHRAPAWLGDEILVRARLLEVSGRRLKFEVRCLRGEEVIGEGEHERFIVERKRFNKP</sequence>
<gene>
    <name evidence="2" type="ORF">D9Q81_07165</name>
</gene>
<dbReference type="CDD" id="cd03440">
    <property type="entry name" value="hot_dog"/>
    <property type="match status" value="1"/>
</dbReference>
<comment type="caution">
    <text evidence="2">The sequence shown here is derived from an EMBL/GenBank/DDBJ whole genome shotgun (WGS) entry which is preliminary data.</text>
</comment>